<keyword evidence="3" id="KW-1185">Reference proteome</keyword>
<sequence length="190" mass="19955">MSDHEHDEHGGHDDPAHGPEPLVGVDATDLHAAVAALSAALHGYVDAAVGVRAEFGSREADEDPRILVLESEIGGLNARLYDLLHERLGLHADLTGMSWGEDEHRDADGPRSDAEIDTFHLGFVVGPPAGTSDLSLESVLDVVEQGGADLAQRLVDAGFEVGEWGASRGAAVAFEEDDEDEDGDDVTGSS</sequence>
<feature type="compositionally biased region" description="Basic and acidic residues" evidence="1">
    <location>
        <begin position="1"/>
        <end position="17"/>
    </location>
</feature>
<feature type="region of interest" description="Disordered" evidence="1">
    <location>
        <begin position="170"/>
        <end position="190"/>
    </location>
</feature>
<evidence type="ECO:0000256" key="1">
    <source>
        <dbReference type="SAM" id="MobiDB-lite"/>
    </source>
</evidence>
<evidence type="ECO:0000313" key="3">
    <source>
        <dbReference type="Proteomes" id="UP000321049"/>
    </source>
</evidence>
<protein>
    <submittedName>
        <fullName evidence="2">Uncharacterized protein</fullName>
    </submittedName>
</protein>
<dbReference type="OrthoDB" id="5147509at2"/>
<dbReference type="RefSeq" id="WP_146845521.1">
    <property type="nucleotide sequence ID" value="NZ_BJWH01000006.1"/>
</dbReference>
<comment type="caution">
    <text evidence="2">The sequence shown here is derived from an EMBL/GenBank/DDBJ whole genome shotgun (WGS) entry which is preliminary data.</text>
</comment>
<feature type="region of interest" description="Disordered" evidence="1">
    <location>
        <begin position="1"/>
        <end position="23"/>
    </location>
</feature>
<reference evidence="2 3" key="1">
    <citation type="submission" date="2019-07" db="EMBL/GenBank/DDBJ databases">
        <title>Whole genome shotgun sequence of Cellulomonas terrae NBRC 100819.</title>
        <authorList>
            <person name="Hosoyama A."/>
            <person name="Uohara A."/>
            <person name="Ohji S."/>
            <person name="Ichikawa N."/>
        </authorList>
    </citation>
    <scope>NUCLEOTIDE SEQUENCE [LARGE SCALE GENOMIC DNA]</scope>
    <source>
        <strain evidence="2 3">NBRC 100819</strain>
    </source>
</reference>
<name>A0A511JIX9_9CELL</name>
<gene>
    <name evidence="2" type="ORF">CTE05_15150</name>
</gene>
<dbReference type="AlphaFoldDB" id="A0A511JIX9"/>
<dbReference type="EMBL" id="BJWH01000006">
    <property type="protein sequence ID" value="GEL97968.1"/>
    <property type="molecule type" value="Genomic_DNA"/>
</dbReference>
<evidence type="ECO:0000313" key="2">
    <source>
        <dbReference type="EMBL" id="GEL97968.1"/>
    </source>
</evidence>
<proteinExistence type="predicted"/>
<dbReference type="Proteomes" id="UP000321049">
    <property type="component" value="Unassembled WGS sequence"/>
</dbReference>
<feature type="compositionally biased region" description="Acidic residues" evidence="1">
    <location>
        <begin position="174"/>
        <end position="190"/>
    </location>
</feature>
<accession>A0A511JIX9</accession>
<organism evidence="2 3">
    <name type="scientific">Cellulomonas terrae</name>
    <dbReference type="NCBI Taxonomy" id="311234"/>
    <lineage>
        <taxon>Bacteria</taxon>
        <taxon>Bacillati</taxon>
        <taxon>Actinomycetota</taxon>
        <taxon>Actinomycetes</taxon>
        <taxon>Micrococcales</taxon>
        <taxon>Cellulomonadaceae</taxon>
        <taxon>Cellulomonas</taxon>
    </lineage>
</organism>